<dbReference type="AlphaFoldDB" id="A0A179BZB4"/>
<keyword evidence="6" id="KW-0663">Pyridoxal phosphate</keyword>
<dbReference type="SUPFAM" id="SSF53383">
    <property type="entry name" value="PLP-dependent transferases"/>
    <property type="match status" value="1"/>
</dbReference>
<comment type="catalytic activity">
    <reaction evidence="7">
        <text>L-aspartate + 2-oxoglutarate = oxaloacetate + L-glutamate</text>
        <dbReference type="Rhea" id="RHEA:21824"/>
        <dbReference type="ChEBI" id="CHEBI:16452"/>
        <dbReference type="ChEBI" id="CHEBI:16810"/>
        <dbReference type="ChEBI" id="CHEBI:29985"/>
        <dbReference type="ChEBI" id="CHEBI:29991"/>
        <dbReference type="EC" id="2.6.1.1"/>
    </reaction>
</comment>
<dbReference type="InterPro" id="IPR015421">
    <property type="entry name" value="PyrdxlP-dep_Trfase_major"/>
</dbReference>
<dbReference type="PANTHER" id="PTHR46383">
    <property type="entry name" value="ASPARTATE AMINOTRANSFERASE"/>
    <property type="match status" value="1"/>
</dbReference>
<keyword evidence="4" id="KW-0032">Aminotransferase</keyword>
<dbReference type="InterPro" id="IPR050596">
    <property type="entry name" value="AspAT/PAT-like"/>
</dbReference>
<organism evidence="9">
    <name type="scientific">Rhizobium leguminosarum</name>
    <dbReference type="NCBI Taxonomy" id="384"/>
    <lineage>
        <taxon>Bacteria</taxon>
        <taxon>Pseudomonadati</taxon>
        <taxon>Pseudomonadota</taxon>
        <taxon>Alphaproteobacteria</taxon>
        <taxon>Hyphomicrobiales</taxon>
        <taxon>Rhizobiaceae</taxon>
        <taxon>Rhizobium/Agrobacterium group</taxon>
        <taxon>Rhizobium</taxon>
    </lineage>
</organism>
<accession>A0A179BZB4</accession>
<reference evidence="9" key="1">
    <citation type="submission" date="2016-04" db="EMBL/GenBank/DDBJ databases">
        <title>Fast-growing isolate from the root nodules of Vavilovia formosa.</title>
        <authorList>
            <person name="Kimeklis A."/>
            <person name="Safronova V."/>
            <person name="Belimov A."/>
            <person name="Andronov E."/>
        </authorList>
    </citation>
    <scope>NUCLEOTIDE SEQUENCE [LARGE SCALE GENOMIC DNA]</scope>
    <source>
        <strain evidence="9">Vaf-46</strain>
    </source>
</reference>
<dbReference type="GO" id="GO:0030170">
    <property type="term" value="F:pyridoxal phosphate binding"/>
    <property type="evidence" value="ECO:0007669"/>
    <property type="project" value="InterPro"/>
</dbReference>
<comment type="similarity">
    <text evidence="2">Belongs to the class-I pyridoxal-phosphate-dependent aminotransferase family.</text>
</comment>
<evidence type="ECO:0000313" key="9">
    <source>
        <dbReference type="EMBL" id="OAP97062.1"/>
    </source>
</evidence>
<keyword evidence="5" id="KW-0808">Transferase</keyword>
<evidence type="ECO:0000256" key="5">
    <source>
        <dbReference type="ARBA" id="ARBA00022679"/>
    </source>
</evidence>
<evidence type="ECO:0000256" key="7">
    <source>
        <dbReference type="ARBA" id="ARBA00049185"/>
    </source>
</evidence>
<dbReference type="InterPro" id="IPR015424">
    <property type="entry name" value="PyrdxlP-dep_Trfase"/>
</dbReference>
<dbReference type="EC" id="2.6.1.1" evidence="3"/>
<name>A0A179BZB4_RHILE</name>
<evidence type="ECO:0000259" key="8">
    <source>
        <dbReference type="Pfam" id="PF00155"/>
    </source>
</evidence>
<evidence type="ECO:0000256" key="1">
    <source>
        <dbReference type="ARBA" id="ARBA00001933"/>
    </source>
</evidence>
<evidence type="ECO:0000256" key="4">
    <source>
        <dbReference type="ARBA" id="ARBA00022576"/>
    </source>
</evidence>
<feature type="domain" description="Aminotransferase class I/classII large" evidence="8">
    <location>
        <begin position="18"/>
        <end position="321"/>
    </location>
</feature>
<comment type="cofactor">
    <cofactor evidence="1">
        <name>pyridoxal 5'-phosphate</name>
        <dbReference type="ChEBI" id="CHEBI:597326"/>
    </cofactor>
</comment>
<dbReference type="GO" id="GO:0006520">
    <property type="term" value="P:amino acid metabolic process"/>
    <property type="evidence" value="ECO:0007669"/>
    <property type="project" value="InterPro"/>
</dbReference>
<dbReference type="GO" id="GO:0004069">
    <property type="term" value="F:L-aspartate:2-oxoglutarate aminotransferase activity"/>
    <property type="evidence" value="ECO:0007669"/>
    <property type="project" value="UniProtKB-EC"/>
</dbReference>
<evidence type="ECO:0000256" key="6">
    <source>
        <dbReference type="ARBA" id="ARBA00022898"/>
    </source>
</evidence>
<dbReference type="EMBL" id="LWBS01000017">
    <property type="protein sequence ID" value="OAP97062.1"/>
    <property type="molecule type" value="Genomic_DNA"/>
</dbReference>
<dbReference type="Pfam" id="PF00155">
    <property type="entry name" value="Aminotran_1_2"/>
    <property type="match status" value="1"/>
</dbReference>
<dbReference type="PANTHER" id="PTHR46383:SF1">
    <property type="entry name" value="ASPARTATE AMINOTRANSFERASE"/>
    <property type="match status" value="1"/>
</dbReference>
<sequence>MKALRDLSLGTLDPSYCQAEEGSNNAYAPRQGVPALVQLLGARFAVDASEVLVTAGASMGLTCAFLTCPPARPILLPSPGFPAYEATLRLLGRSVITYKLDHNWDANVLRMIEQEIPAAVLLNSPGNPLGNVITDQQRQTVCDVAQACCVTLILDETYAGLEFSGSASTGPLLGEATGVIRIGSFSKRFAQPGLRIGYVIAGAKTCRQMADINWVLAMSPCVSSQLAAADLLMAEVKNPGRIKNTAGQLEASADLAMATLATHGIAALRPNGGPLLWIEFPGAQSTGAQLVAYCMEHASVIASPGEAFRRQGPPAIRCSYAIARYDIPAVFDRLGAALARWKSENSN</sequence>
<protein>
    <recommendedName>
        <fullName evidence="3">aspartate transaminase</fullName>
        <ecNumber evidence="3">2.6.1.1</ecNumber>
    </recommendedName>
</protein>
<evidence type="ECO:0000256" key="2">
    <source>
        <dbReference type="ARBA" id="ARBA00007441"/>
    </source>
</evidence>
<dbReference type="Gene3D" id="3.40.640.10">
    <property type="entry name" value="Type I PLP-dependent aspartate aminotransferase-like (Major domain)"/>
    <property type="match status" value="1"/>
</dbReference>
<dbReference type="CDD" id="cd00609">
    <property type="entry name" value="AAT_like"/>
    <property type="match status" value="1"/>
</dbReference>
<comment type="caution">
    <text evidence="9">The sequence shown here is derived from an EMBL/GenBank/DDBJ whole genome shotgun (WGS) entry which is preliminary data.</text>
</comment>
<gene>
    <name evidence="9" type="ORF">A4U53_37155</name>
</gene>
<proteinExistence type="inferred from homology"/>
<dbReference type="InterPro" id="IPR004839">
    <property type="entry name" value="Aminotransferase_I/II_large"/>
</dbReference>
<evidence type="ECO:0000256" key="3">
    <source>
        <dbReference type="ARBA" id="ARBA00012753"/>
    </source>
</evidence>